<reference evidence="17" key="2">
    <citation type="submission" date="2015-01" db="EMBL/GenBank/DDBJ databases">
        <title>Evolutionary Origins and Diversification of the Mycorrhizal Mutualists.</title>
        <authorList>
            <consortium name="DOE Joint Genome Institute"/>
            <consortium name="Mycorrhizal Genomics Consortium"/>
            <person name="Kohler A."/>
            <person name="Kuo A."/>
            <person name="Nagy L.G."/>
            <person name="Floudas D."/>
            <person name="Copeland A."/>
            <person name="Barry K.W."/>
            <person name="Cichocki N."/>
            <person name="Veneault-Fourrey C."/>
            <person name="LaButti K."/>
            <person name="Lindquist E.A."/>
            <person name="Lipzen A."/>
            <person name="Lundell T."/>
            <person name="Morin E."/>
            <person name="Murat C."/>
            <person name="Riley R."/>
            <person name="Ohm R."/>
            <person name="Sun H."/>
            <person name="Tunlid A."/>
            <person name="Henrissat B."/>
            <person name="Grigoriev I.V."/>
            <person name="Hibbett D.S."/>
            <person name="Martin F."/>
        </authorList>
    </citation>
    <scope>NUCLEOTIDE SEQUENCE [LARGE SCALE GENOMIC DNA]</scope>
    <source>
        <strain evidence="17">MUT 4182</strain>
    </source>
</reference>
<evidence type="ECO:0000256" key="13">
    <source>
        <dbReference type="ARBA" id="ARBA00030987"/>
    </source>
</evidence>
<comment type="subcellular location">
    <subcellularLocation>
        <location evidence="1">Mitochondrion inner membrane</location>
        <topology evidence="1">Single-pass membrane protein</topology>
    </subcellularLocation>
</comment>
<dbReference type="InterPro" id="IPR009866">
    <property type="entry name" value="NADH_UbQ_OxRdtase_NDUFB4_su"/>
</dbReference>
<dbReference type="EMBL" id="KN823086">
    <property type="protein sequence ID" value="KIO23362.1"/>
    <property type="molecule type" value="Genomic_DNA"/>
</dbReference>
<evidence type="ECO:0000313" key="16">
    <source>
        <dbReference type="EMBL" id="KIO23362.1"/>
    </source>
</evidence>
<evidence type="ECO:0000256" key="10">
    <source>
        <dbReference type="ARBA" id="ARBA00023128"/>
    </source>
</evidence>
<feature type="transmembrane region" description="Helical" evidence="15">
    <location>
        <begin position="38"/>
        <end position="54"/>
    </location>
</feature>
<dbReference type="HOGENOM" id="CLU_183941_0_1_1"/>
<accession>A0A0C3LPQ1</accession>
<evidence type="ECO:0000256" key="9">
    <source>
        <dbReference type="ARBA" id="ARBA00022989"/>
    </source>
</evidence>
<evidence type="ECO:0000256" key="14">
    <source>
        <dbReference type="SAM" id="MobiDB-lite"/>
    </source>
</evidence>
<keyword evidence="10" id="KW-0496">Mitochondrion</keyword>
<dbReference type="Proteomes" id="UP000054248">
    <property type="component" value="Unassembled WGS sequence"/>
</dbReference>
<evidence type="ECO:0000256" key="12">
    <source>
        <dbReference type="ARBA" id="ARBA00030212"/>
    </source>
</evidence>
<evidence type="ECO:0000256" key="11">
    <source>
        <dbReference type="ARBA" id="ARBA00023136"/>
    </source>
</evidence>
<evidence type="ECO:0000256" key="4">
    <source>
        <dbReference type="ARBA" id="ARBA00022448"/>
    </source>
</evidence>
<evidence type="ECO:0000256" key="6">
    <source>
        <dbReference type="ARBA" id="ARBA00022692"/>
    </source>
</evidence>
<dbReference type="STRING" id="1051891.A0A0C3LPQ1"/>
<evidence type="ECO:0000256" key="3">
    <source>
        <dbReference type="ARBA" id="ARBA00018681"/>
    </source>
</evidence>
<dbReference type="AlphaFoldDB" id="A0A0C3LPQ1"/>
<keyword evidence="5" id="KW-0679">Respiratory chain</keyword>
<evidence type="ECO:0000256" key="7">
    <source>
        <dbReference type="ARBA" id="ARBA00022792"/>
    </source>
</evidence>
<proteinExistence type="inferred from homology"/>
<evidence type="ECO:0000313" key="17">
    <source>
        <dbReference type="Proteomes" id="UP000054248"/>
    </source>
</evidence>
<evidence type="ECO:0000256" key="1">
    <source>
        <dbReference type="ARBA" id="ARBA00004434"/>
    </source>
</evidence>
<dbReference type="OrthoDB" id="15108at2759"/>
<keyword evidence="6 15" id="KW-0812">Transmembrane</keyword>
<protein>
    <recommendedName>
        <fullName evidence="3">NADH dehydrogenase [ubiquinone] 1 beta subcomplex subunit 4</fullName>
    </recommendedName>
    <alternativeName>
        <fullName evidence="12">Complex I-B15</fullName>
    </alternativeName>
    <alternativeName>
        <fullName evidence="13">NADH-ubiquinone oxidoreductase B15 subunit</fullName>
    </alternativeName>
</protein>
<sequence>MAGGHGALKPDPAFERWNLMRENVYMHFKFTPAVTRKVLFWAGVVPVAAFYMAANQDYKWDWAGKTKNESTYRVPPPSSKTTAEEES</sequence>
<gene>
    <name evidence="16" type="ORF">M407DRAFT_244792</name>
</gene>
<dbReference type="GO" id="GO:0005743">
    <property type="term" value="C:mitochondrial inner membrane"/>
    <property type="evidence" value="ECO:0007669"/>
    <property type="project" value="UniProtKB-SubCell"/>
</dbReference>
<keyword evidence="7" id="KW-0999">Mitochondrion inner membrane</keyword>
<dbReference type="Pfam" id="PF07225">
    <property type="entry name" value="NDUF_B4"/>
    <property type="match status" value="1"/>
</dbReference>
<keyword evidence="17" id="KW-1185">Reference proteome</keyword>
<keyword evidence="11 15" id="KW-0472">Membrane</keyword>
<dbReference type="PANTHER" id="PTHR39476:SF1">
    <property type="entry name" value="NADH DEHYDROGENASE [UBIQUINONE] 1 BETA SUBCOMPLEX SUBUNIT 4"/>
    <property type="match status" value="1"/>
</dbReference>
<organism evidence="16 17">
    <name type="scientific">Tulasnella calospora MUT 4182</name>
    <dbReference type="NCBI Taxonomy" id="1051891"/>
    <lineage>
        <taxon>Eukaryota</taxon>
        <taxon>Fungi</taxon>
        <taxon>Dikarya</taxon>
        <taxon>Basidiomycota</taxon>
        <taxon>Agaricomycotina</taxon>
        <taxon>Agaricomycetes</taxon>
        <taxon>Cantharellales</taxon>
        <taxon>Tulasnellaceae</taxon>
        <taxon>Tulasnella</taxon>
    </lineage>
</organism>
<name>A0A0C3LPQ1_9AGAM</name>
<evidence type="ECO:0000256" key="2">
    <source>
        <dbReference type="ARBA" id="ARBA00007260"/>
    </source>
</evidence>
<evidence type="ECO:0000256" key="15">
    <source>
        <dbReference type="SAM" id="Phobius"/>
    </source>
</evidence>
<evidence type="ECO:0000256" key="5">
    <source>
        <dbReference type="ARBA" id="ARBA00022660"/>
    </source>
</evidence>
<keyword evidence="8" id="KW-0249">Electron transport</keyword>
<keyword evidence="4" id="KW-0813">Transport</keyword>
<keyword evidence="9 15" id="KW-1133">Transmembrane helix</keyword>
<comment type="similarity">
    <text evidence="2">Belongs to the complex I NDUFB4 subunit family.</text>
</comment>
<feature type="region of interest" description="Disordered" evidence="14">
    <location>
        <begin position="68"/>
        <end position="87"/>
    </location>
</feature>
<reference evidence="16 17" key="1">
    <citation type="submission" date="2014-04" db="EMBL/GenBank/DDBJ databases">
        <authorList>
            <consortium name="DOE Joint Genome Institute"/>
            <person name="Kuo A."/>
            <person name="Girlanda M."/>
            <person name="Perotto S."/>
            <person name="Kohler A."/>
            <person name="Nagy L.G."/>
            <person name="Floudas D."/>
            <person name="Copeland A."/>
            <person name="Barry K.W."/>
            <person name="Cichocki N."/>
            <person name="Veneault-Fourrey C."/>
            <person name="LaButti K."/>
            <person name="Lindquist E.A."/>
            <person name="Lipzen A."/>
            <person name="Lundell T."/>
            <person name="Morin E."/>
            <person name="Murat C."/>
            <person name="Sun H."/>
            <person name="Tunlid A."/>
            <person name="Henrissat B."/>
            <person name="Grigoriev I.V."/>
            <person name="Hibbett D.S."/>
            <person name="Martin F."/>
            <person name="Nordberg H.P."/>
            <person name="Cantor M.N."/>
            <person name="Hua S.X."/>
        </authorList>
    </citation>
    <scope>NUCLEOTIDE SEQUENCE [LARGE SCALE GENOMIC DNA]</scope>
    <source>
        <strain evidence="16 17">MUT 4182</strain>
    </source>
</reference>
<evidence type="ECO:0000256" key="8">
    <source>
        <dbReference type="ARBA" id="ARBA00022982"/>
    </source>
</evidence>
<dbReference type="PANTHER" id="PTHR39476">
    <property type="entry name" value="NADH:UBIQUINONE OXIDOREDUCTASE 6.6KD SUBUNIT"/>
    <property type="match status" value="1"/>
</dbReference>